<comment type="caution">
    <text evidence="3">The sequence shown here is derived from an EMBL/GenBank/DDBJ whole genome shotgun (WGS) entry which is preliminary data.</text>
</comment>
<feature type="signal peptide" evidence="2">
    <location>
        <begin position="1"/>
        <end position="33"/>
    </location>
</feature>
<keyword evidence="4" id="KW-1185">Reference proteome</keyword>
<protein>
    <submittedName>
        <fullName evidence="3">Uncharacterized protein</fullName>
    </submittedName>
</protein>
<accession>A0AA39TGJ1</accession>
<organism evidence="3 4">
    <name type="scientific">Bombardia bombarda</name>
    <dbReference type="NCBI Taxonomy" id="252184"/>
    <lineage>
        <taxon>Eukaryota</taxon>
        <taxon>Fungi</taxon>
        <taxon>Dikarya</taxon>
        <taxon>Ascomycota</taxon>
        <taxon>Pezizomycotina</taxon>
        <taxon>Sordariomycetes</taxon>
        <taxon>Sordariomycetidae</taxon>
        <taxon>Sordariales</taxon>
        <taxon>Lasiosphaeriaceae</taxon>
        <taxon>Bombardia</taxon>
    </lineage>
</organism>
<feature type="chain" id="PRO_5041344347" evidence="2">
    <location>
        <begin position="34"/>
        <end position="466"/>
    </location>
</feature>
<dbReference type="Proteomes" id="UP001174934">
    <property type="component" value="Unassembled WGS sequence"/>
</dbReference>
<gene>
    <name evidence="3" type="ORF">B0T17DRAFT_629600</name>
</gene>
<keyword evidence="2" id="KW-0732">Signal</keyword>
<feature type="region of interest" description="Disordered" evidence="1">
    <location>
        <begin position="327"/>
        <end position="372"/>
    </location>
</feature>
<reference evidence="3" key="1">
    <citation type="submission" date="2023-06" db="EMBL/GenBank/DDBJ databases">
        <title>Genome-scale phylogeny and comparative genomics of the fungal order Sordariales.</title>
        <authorList>
            <consortium name="Lawrence Berkeley National Laboratory"/>
            <person name="Hensen N."/>
            <person name="Bonometti L."/>
            <person name="Westerberg I."/>
            <person name="Brannstrom I.O."/>
            <person name="Guillou S."/>
            <person name="Cros-Aarteil S."/>
            <person name="Calhoun S."/>
            <person name="Haridas S."/>
            <person name="Kuo A."/>
            <person name="Mondo S."/>
            <person name="Pangilinan J."/>
            <person name="Riley R."/>
            <person name="LaButti K."/>
            <person name="Andreopoulos B."/>
            <person name="Lipzen A."/>
            <person name="Chen C."/>
            <person name="Yanf M."/>
            <person name="Daum C."/>
            <person name="Ng V."/>
            <person name="Clum A."/>
            <person name="Steindorff A."/>
            <person name="Ohm R."/>
            <person name="Martin F."/>
            <person name="Silar P."/>
            <person name="Natvig D."/>
            <person name="Lalanne C."/>
            <person name="Gautier V."/>
            <person name="Ament-velasquez S.L."/>
            <person name="Kruys A."/>
            <person name="Hutchinson M.I."/>
            <person name="Powell A.J."/>
            <person name="Barry K."/>
            <person name="Miller A.N."/>
            <person name="Grigoriev I.V."/>
            <person name="Debuchy R."/>
            <person name="Gladieux P."/>
            <person name="Thoren M.H."/>
            <person name="Johannesson H."/>
        </authorList>
    </citation>
    <scope>NUCLEOTIDE SEQUENCE</scope>
    <source>
        <strain evidence="3">SMH3391-2</strain>
    </source>
</reference>
<feature type="compositionally biased region" description="Basic and acidic residues" evidence="1">
    <location>
        <begin position="39"/>
        <end position="49"/>
    </location>
</feature>
<feature type="region of interest" description="Disordered" evidence="1">
    <location>
        <begin position="38"/>
        <end position="78"/>
    </location>
</feature>
<proteinExistence type="predicted"/>
<sequence>MLIAMPNRRQLFTVLAFVVTFLMTLALLQHTHSIPAIKEALRPKPKPDPEPPASTHHPKHKQPPKYTPPPIKDNFPLLATSTSPPPIPSWNIPRPNLHKEHNLPVPPPLLIGFTRTWPLLQQSVVSYITAGWPADQIYIIENTGVQMANARGQLTLQNPFFLNHTVLRTLGVNIIQTPTLLNFAQLQNFYLSLSYAHDWPYYFWSHMDVLALSYEDGLDGVTPRYDEPGYKALYELAVTALAEARRSDPRWGLRFFAYDHLALVNPVAYEDVGGWDTLIPYYITDCDMHSRLTMRNWSLKDAKAGIITDVSVALDDLGALYRAEGVVPRFTDPNPPEEGAPSRRTRRNVNNNTPSSQLSAREPGITPRDGTAEHDLGKWRALLHTADGMFHYKVSNKGGRNTWQTGQRGGYWEPYHYDAAGFQEALEIITEAGKEVYRHKWGHRDCDLIEGGGLTFEDQWGVERDW</sequence>
<evidence type="ECO:0000313" key="4">
    <source>
        <dbReference type="Proteomes" id="UP001174934"/>
    </source>
</evidence>
<dbReference type="EMBL" id="JAULSR010000011">
    <property type="protein sequence ID" value="KAK0609982.1"/>
    <property type="molecule type" value="Genomic_DNA"/>
</dbReference>
<evidence type="ECO:0000256" key="1">
    <source>
        <dbReference type="SAM" id="MobiDB-lite"/>
    </source>
</evidence>
<dbReference type="AlphaFoldDB" id="A0AA39TGJ1"/>
<evidence type="ECO:0000313" key="3">
    <source>
        <dbReference type="EMBL" id="KAK0609982.1"/>
    </source>
</evidence>
<evidence type="ECO:0000256" key="2">
    <source>
        <dbReference type="SAM" id="SignalP"/>
    </source>
</evidence>
<name>A0AA39TGJ1_9PEZI</name>